<evidence type="ECO:0000313" key="2">
    <source>
        <dbReference type="Proteomes" id="UP000233556"/>
    </source>
</evidence>
<protein>
    <submittedName>
        <fullName evidence="1">Uncharacterized protein</fullName>
    </submittedName>
</protein>
<evidence type="ECO:0000313" key="1">
    <source>
        <dbReference type="EMBL" id="PKU35072.1"/>
    </source>
</evidence>
<reference evidence="2" key="1">
    <citation type="submission" date="2017-11" db="EMBL/GenBank/DDBJ databases">
        <authorList>
            <person name="Lima N.C."/>
            <person name="Parody-Merino A.M."/>
            <person name="Battley P.F."/>
            <person name="Fidler A.E."/>
            <person name="Prosdocimi F."/>
        </authorList>
    </citation>
    <scope>NUCLEOTIDE SEQUENCE [LARGE SCALE GENOMIC DNA]</scope>
</reference>
<organism evidence="1 2">
    <name type="scientific">Limosa lapponica baueri</name>
    <dbReference type="NCBI Taxonomy" id="1758121"/>
    <lineage>
        <taxon>Eukaryota</taxon>
        <taxon>Metazoa</taxon>
        <taxon>Chordata</taxon>
        <taxon>Craniata</taxon>
        <taxon>Vertebrata</taxon>
        <taxon>Euteleostomi</taxon>
        <taxon>Archelosauria</taxon>
        <taxon>Archosauria</taxon>
        <taxon>Dinosauria</taxon>
        <taxon>Saurischia</taxon>
        <taxon>Theropoda</taxon>
        <taxon>Coelurosauria</taxon>
        <taxon>Aves</taxon>
        <taxon>Neognathae</taxon>
        <taxon>Neoaves</taxon>
        <taxon>Charadriiformes</taxon>
        <taxon>Scolopacidae</taxon>
        <taxon>Limosa</taxon>
    </lineage>
</organism>
<gene>
    <name evidence="1" type="ORF">llap_14625</name>
</gene>
<name>A0A2I0TMR4_LIMLA</name>
<proteinExistence type="predicted"/>
<dbReference type="Proteomes" id="UP000233556">
    <property type="component" value="Unassembled WGS sequence"/>
</dbReference>
<dbReference type="AlphaFoldDB" id="A0A2I0TMR4"/>
<keyword evidence="2" id="KW-1185">Reference proteome</keyword>
<sequence>MSQRCTFMAKKATSILGCIRQSFDSRLREVILPLYSSLRSLQKTLDALTGDEEDAFFCAALGKGGGLDLPLYSALVRPHLEYCVQLWSPQHRTVGTGPEEATKMLRGLEHLSYEDRLRELGLFVQPGEEKAPGRP</sequence>
<dbReference type="EMBL" id="KZ508555">
    <property type="protein sequence ID" value="PKU35072.1"/>
    <property type="molecule type" value="Genomic_DNA"/>
</dbReference>
<accession>A0A2I0TMR4</accession>
<dbReference type="PANTHER" id="PTHR33332">
    <property type="entry name" value="REVERSE TRANSCRIPTASE DOMAIN-CONTAINING PROTEIN"/>
    <property type="match status" value="1"/>
</dbReference>
<reference evidence="2" key="2">
    <citation type="submission" date="2017-12" db="EMBL/GenBank/DDBJ databases">
        <title>Genome sequence of the Bar-tailed Godwit (Limosa lapponica baueri).</title>
        <authorList>
            <person name="Lima N.C.B."/>
            <person name="Parody-Merino A.M."/>
            <person name="Battley P.F."/>
            <person name="Fidler A.E."/>
            <person name="Prosdocimi F."/>
        </authorList>
    </citation>
    <scope>NUCLEOTIDE SEQUENCE [LARGE SCALE GENOMIC DNA]</scope>
</reference>